<dbReference type="PATRIC" id="fig|997296.3.peg.2569"/>
<name>I3DVP8_BACMT</name>
<reference evidence="1 2" key="1">
    <citation type="journal article" date="2012" name="Appl. Environ. Microbiol.">
        <title>Genome Sequence of Thermotolerant Bacillus methanolicus: Features and Regulation Related to Methylotrophy and Production of L-Lysine and L-Glutamate from Methanol.</title>
        <authorList>
            <person name="Heggeset T.M."/>
            <person name="Krog A."/>
            <person name="Balzer S."/>
            <person name="Wentzel A."/>
            <person name="Ellingsen T.E."/>
            <person name="Brautaset T."/>
        </authorList>
    </citation>
    <scope>NUCLEOTIDE SEQUENCE [LARGE SCALE GENOMIC DNA]</scope>
    <source>
        <strain evidence="1 2">PB1</strain>
    </source>
</reference>
<comment type="caution">
    <text evidence="1">The sequence shown here is derived from an EMBL/GenBank/DDBJ whole genome shotgun (WGS) entry which is preliminary data.</text>
</comment>
<keyword evidence="2" id="KW-1185">Reference proteome</keyword>
<proteinExistence type="predicted"/>
<accession>I3DVP8</accession>
<dbReference type="Proteomes" id="UP000010523">
    <property type="component" value="Unassembled WGS sequence"/>
</dbReference>
<organism evidence="1 2">
    <name type="scientific">Bacillus methanolicus PB1</name>
    <dbReference type="NCBI Taxonomy" id="997296"/>
    <lineage>
        <taxon>Bacteria</taxon>
        <taxon>Bacillati</taxon>
        <taxon>Bacillota</taxon>
        <taxon>Bacilli</taxon>
        <taxon>Bacillales</taxon>
        <taxon>Bacillaceae</taxon>
        <taxon>Bacillus</taxon>
    </lineage>
</organism>
<dbReference type="AlphaFoldDB" id="I3DVP8"/>
<evidence type="ECO:0000313" key="1">
    <source>
        <dbReference type="EMBL" id="EIJ78319.1"/>
    </source>
</evidence>
<gene>
    <name evidence="1" type="ORF">PB1_12184</name>
</gene>
<protein>
    <submittedName>
        <fullName evidence="1">Uncharacterized protein</fullName>
    </submittedName>
</protein>
<evidence type="ECO:0000313" key="2">
    <source>
        <dbReference type="Proteomes" id="UP000010523"/>
    </source>
</evidence>
<sequence length="104" mass="12409">MKFINNLIWRHLHYENLDAFEVLNPKKFGIEFIKGEINIGCSPCPDILTENFGKSISIMFVSTVYSLIHSYLQKTYQRNNNSWKEFTQDFYQESSKRYRNLSKT</sequence>
<dbReference type="EMBL" id="AFEU01000003">
    <property type="protein sequence ID" value="EIJ78319.1"/>
    <property type="molecule type" value="Genomic_DNA"/>
</dbReference>